<dbReference type="Proteomes" id="UP000018438">
    <property type="component" value="Unassembled WGS sequence"/>
</dbReference>
<dbReference type="PATRIC" id="fig|1217675.3.peg.57"/>
<comment type="caution">
    <text evidence="1">The sequence shown here is derived from an EMBL/GenBank/DDBJ whole genome shotgun (WGS) entry which is preliminary data.</text>
</comment>
<sequence>MDTLKQSAKTIAKLHDHGKLKALMKTRPEGTRYVAVNRHKCALIFYKNALGVFYADYGNKRGWEAVRQVCLRELIEDLRAVSFILCEADDLDQCLAEAKTSEEPVEIDAMVLLNSQVDSQVSRIALRRDAEGDATGYWQGQYDCIEIVQGMIRNYL</sequence>
<proteinExistence type="predicted"/>
<evidence type="ECO:0000313" key="1">
    <source>
        <dbReference type="EMBL" id="ENV14715.1"/>
    </source>
</evidence>
<reference evidence="1 2" key="1">
    <citation type="submission" date="2013-02" db="EMBL/GenBank/DDBJ databases">
        <title>The Genome Sequence of Acinetobacter schindleri NIPH 900.</title>
        <authorList>
            <consortium name="The Broad Institute Genome Sequencing Platform"/>
            <consortium name="The Broad Institute Genome Sequencing Center for Infectious Disease"/>
            <person name="Cerqueira G."/>
            <person name="Feldgarden M."/>
            <person name="Courvalin P."/>
            <person name="Perichon B."/>
            <person name="Grillot-Courvalin C."/>
            <person name="Clermont D."/>
            <person name="Rocha E."/>
            <person name="Yoon E.-J."/>
            <person name="Nemec A."/>
            <person name="Walker B."/>
            <person name="Young S.K."/>
            <person name="Zeng Q."/>
            <person name="Gargeya S."/>
            <person name="Fitzgerald M."/>
            <person name="Haas B."/>
            <person name="Abouelleil A."/>
            <person name="Alvarado L."/>
            <person name="Arachchi H.M."/>
            <person name="Berlin A.M."/>
            <person name="Chapman S.B."/>
            <person name="Dewar J."/>
            <person name="Goldberg J."/>
            <person name="Griggs A."/>
            <person name="Gujja S."/>
            <person name="Hansen M."/>
            <person name="Howarth C."/>
            <person name="Imamovic A."/>
            <person name="Larimer J."/>
            <person name="McCowan C."/>
            <person name="Murphy C."/>
            <person name="Neiman D."/>
            <person name="Pearson M."/>
            <person name="Priest M."/>
            <person name="Roberts A."/>
            <person name="Saif S."/>
            <person name="Shea T."/>
            <person name="Sisk P."/>
            <person name="Sykes S."/>
            <person name="Wortman J."/>
            <person name="Nusbaum C."/>
            <person name="Birren B."/>
        </authorList>
    </citation>
    <scope>NUCLEOTIDE SEQUENCE [LARGE SCALE GENOMIC DNA]</scope>
    <source>
        <strain evidence="1 2">NIPH 900</strain>
    </source>
</reference>
<accession>N8Y5W4</accession>
<protein>
    <submittedName>
        <fullName evidence="1">Uncharacterized protein</fullName>
    </submittedName>
</protein>
<dbReference type="HOGENOM" id="CLU_1682870_0_0_6"/>
<gene>
    <name evidence="1" type="ORF">F965_00061</name>
</gene>
<evidence type="ECO:0000313" key="2">
    <source>
        <dbReference type="Proteomes" id="UP000018438"/>
    </source>
</evidence>
<organism evidence="1 2">
    <name type="scientific">Acinetobacter schindleri NIPH 900</name>
    <dbReference type="NCBI Taxonomy" id="1217675"/>
    <lineage>
        <taxon>Bacteria</taxon>
        <taxon>Pseudomonadati</taxon>
        <taxon>Pseudomonadota</taxon>
        <taxon>Gammaproteobacteria</taxon>
        <taxon>Moraxellales</taxon>
        <taxon>Moraxellaceae</taxon>
        <taxon>Acinetobacter</taxon>
    </lineage>
</organism>
<name>N8Y5W4_9GAMM</name>
<dbReference type="AlphaFoldDB" id="N8Y5W4"/>
<dbReference type="EMBL" id="APPI01000003">
    <property type="protein sequence ID" value="ENV14715.1"/>
    <property type="molecule type" value="Genomic_DNA"/>
</dbReference>
<keyword evidence="2" id="KW-1185">Reference proteome</keyword>